<feature type="transmembrane region" description="Helical" evidence="6">
    <location>
        <begin position="461"/>
        <end position="479"/>
    </location>
</feature>
<protein>
    <recommendedName>
        <fullName evidence="7">Amino acid transporter transmembrane domain-containing protein</fullName>
    </recommendedName>
</protein>
<feature type="transmembrane region" description="Helical" evidence="6">
    <location>
        <begin position="86"/>
        <end position="105"/>
    </location>
</feature>
<feature type="domain" description="Amino acid transporter transmembrane" evidence="7">
    <location>
        <begin position="76"/>
        <end position="477"/>
    </location>
</feature>
<dbReference type="InterPro" id="IPR013057">
    <property type="entry name" value="AA_transpt_TM"/>
</dbReference>
<comment type="caution">
    <text evidence="8">The sequence shown here is derived from an EMBL/GenBank/DDBJ whole genome shotgun (WGS) entry which is preliminary data.</text>
</comment>
<evidence type="ECO:0000256" key="4">
    <source>
        <dbReference type="ARBA" id="ARBA00023136"/>
    </source>
</evidence>
<reference evidence="8" key="1">
    <citation type="submission" date="2023-08" db="EMBL/GenBank/DDBJ databases">
        <authorList>
            <person name="Audoor S."/>
            <person name="Bilcke G."/>
        </authorList>
    </citation>
    <scope>NUCLEOTIDE SEQUENCE</scope>
</reference>
<feature type="transmembrane region" description="Helical" evidence="6">
    <location>
        <begin position="274"/>
        <end position="292"/>
    </location>
</feature>
<feature type="transmembrane region" description="Helical" evidence="6">
    <location>
        <begin position="221"/>
        <end position="244"/>
    </location>
</feature>
<evidence type="ECO:0000313" key="8">
    <source>
        <dbReference type="EMBL" id="CAJ1955189.1"/>
    </source>
</evidence>
<keyword evidence="2 6" id="KW-0812">Transmembrane</keyword>
<keyword evidence="9" id="KW-1185">Reference proteome</keyword>
<feature type="region of interest" description="Disordered" evidence="5">
    <location>
        <begin position="9"/>
        <end position="48"/>
    </location>
</feature>
<feature type="transmembrane region" description="Helical" evidence="6">
    <location>
        <begin position="111"/>
        <end position="130"/>
    </location>
</feature>
<dbReference type="Pfam" id="PF01490">
    <property type="entry name" value="Aa_trans"/>
    <property type="match status" value="1"/>
</dbReference>
<feature type="transmembrane region" description="Helical" evidence="6">
    <location>
        <begin position="398"/>
        <end position="415"/>
    </location>
</feature>
<keyword evidence="4 6" id="KW-0472">Membrane</keyword>
<feature type="transmembrane region" description="Helical" evidence="6">
    <location>
        <begin position="357"/>
        <end position="378"/>
    </location>
</feature>
<evidence type="ECO:0000256" key="3">
    <source>
        <dbReference type="ARBA" id="ARBA00022989"/>
    </source>
</evidence>
<evidence type="ECO:0000256" key="2">
    <source>
        <dbReference type="ARBA" id="ARBA00022692"/>
    </source>
</evidence>
<evidence type="ECO:0000256" key="6">
    <source>
        <dbReference type="SAM" id="Phobius"/>
    </source>
</evidence>
<name>A0AAD2FX45_9STRA</name>
<evidence type="ECO:0000259" key="7">
    <source>
        <dbReference type="Pfam" id="PF01490"/>
    </source>
</evidence>
<dbReference type="PANTHER" id="PTHR22950:SF652">
    <property type="entry name" value="TRANSMEMBRANE AMINO ACID TRANSPORTER FAMILY PROTEIN"/>
    <property type="match status" value="1"/>
</dbReference>
<dbReference type="GO" id="GO:0016020">
    <property type="term" value="C:membrane"/>
    <property type="evidence" value="ECO:0007669"/>
    <property type="project" value="UniProtKB-SubCell"/>
</dbReference>
<keyword evidence="3 6" id="KW-1133">Transmembrane helix</keyword>
<dbReference type="PANTHER" id="PTHR22950">
    <property type="entry name" value="AMINO ACID TRANSPORTER"/>
    <property type="match status" value="1"/>
</dbReference>
<evidence type="ECO:0000256" key="1">
    <source>
        <dbReference type="ARBA" id="ARBA00004141"/>
    </source>
</evidence>
<gene>
    <name evidence="8" type="ORF">CYCCA115_LOCUS15628</name>
</gene>
<dbReference type="GO" id="GO:0015179">
    <property type="term" value="F:L-amino acid transmembrane transporter activity"/>
    <property type="evidence" value="ECO:0007669"/>
    <property type="project" value="TreeGrafter"/>
</dbReference>
<evidence type="ECO:0000256" key="5">
    <source>
        <dbReference type="SAM" id="MobiDB-lite"/>
    </source>
</evidence>
<dbReference type="Proteomes" id="UP001295423">
    <property type="component" value="Unassembled WGS sequence"/>
</dbReference>
<evidence type="ECO:0000313" key="9">
    <source>
        <dbReference type="Proteomes" id="UP001295423"/>
    </source>
</evidence>
<proteinExistence type="predicted"/>
<accession>A0AAD2FX45</accession>
<dbReference type="EMBL" id="CAKOGP040001881">
    <property type="protein sequence ID" value="CAJ1955189.1"/>
    <property type="molecule type" value="Genomic_DNA"/>
</dbReference>
<feature type="transmembrane region" description="Helical" evidence="6">
    <location>
        <begin position="313"/>
        <end position="337"/>
    </location>
</feature>
<feature type="transmembrane region" description="Helical" evidence="6">
    <location>
        <begin position="421"/>
        <end position="441"/>
    </location>
</feature>
<dbReference type="AlphaFoldDB" id="A0AAD2FX45"/>
<sequence length="485" mass="52424">MSSSILVVNDGMDQQSGLDTSTSYQTFGRNSGRRHLSQSSSFGDSAGGMARSLTESLRNSLSYDGERVSIRDMGGQSSIPKSTANLIKNLVGAGVLALPAGLASFADTPSAVVNATCLLVVMGIVFGYFFQLIAKTCSLTYSVTFREVWEDTMGNEGASTVSVVNMVKPALGNLAYSMILADTFQSLFHTVGINVTRTLSLVLVTVIGILPLCLMKNLDALAPFSVLGTAGIILFAFCMTVRYLDGSYNAALDGRFLNDLEIQYQPQFGDYNGAWTSAVLIFAAMSFEAYVAHYNAPRFMAELKEANMHRFRIVVGNAFGLSTLIYVWITAMGFLTFGANCNGCILNNYSTNDNLATISRVAIAFSILFTYPITFMGFRDGLMDVIELPQERQTSTNINIISIFLLLLVTILAAICKDLGSINAVGGGTLATLIVFVFPSVMYRKVIIEMPSPGEKREVKLVFALMILGVIMGFIGVVVELKRSS</sequence>
<comment type="subcellular location">
    <subcellularLocation>
        <location evidence="1">Membrane</location>
        <topology evidence="1">Multi-pass membrane protein</topology>
    </subcellularLocation>
</comment>
<feature type="compositionally biased region" description="Polar residues" evidence="5">
    <location>
        <begin position="9"/>
        <end position="29"/>
    </location>
</feature>
<organism evidence="8 9">
    <name type="scientific">Cylindrotheca closterium</name>
    <dbReference type="NCBI Taxonomy" id="2856"/>
    <lineage>
        <taxon>Eukaryota</taxon>
        <taxon>Sar</taxon>
        <taxon>Stramenopiles</taxon>
        <taxon>Ochrophyta</taxon>
        <taxon>Bacillariophyta</taxon>
        <taxon>Bacillariophyceae</taxon>
        <taxon>Bacillariophycidae</taxon>
        <taxon>Bacillariales</taxon>
        <taxon>Bacillariaceae</taxon>
        <taxon>Cylindrotheca</taxon>
    </lineage>
</organism>
<feature type="transmembrane region" description="Helical" evidence="6">
    <location>
        <begin position="194"/>
        <end position="214"/>
    </location>
</feature>